<dbReference type="PANTHER" id="PTHR21015:SF22">
    <property type="entry name" value="GLYCOSYLTRANSFERASE"/>
    <property type="match status" value="1"/>
</dbReference>
<dbReference type="InterPro" id="IPR007235">
    <property type="entry name" value="Glyco_trans_28_C"/>
</dbReference>
<protein>
    <submittedName>
        <fullName evidence="2">Unannotated protein</fullName>
    </submittedName>
</protein>
<dbReference type="EMBL" id="CAEZTJ010000089">
    <property type="protein sequence ID" value="CAB4570268.1"/>
    <property type="molecule type" value="Genomic_DNA"/>
</dbReference>
<reference evidence="2" key="1">
    <citation type="submission" date="2020-05" db="EMBL/GenBank/DDBJ databases">
        <authorList>
            <person name="Chiriac C."/>
            <person name="Salcher M."/>
            <person name="Ghai R."/>
            <person name="Kavagutti S V."/>
        </authorList>
    </citation>
    <scope>NUCLEOTIDE SEQUENCE</scope>
</reference>
<sequence>MPGFANKVGKALGGECFANFESVGRKWNAHVVGMPLRQEIIDYAKKISQSADDQPEERSRTSEVLVIGGSQGSMRINEAIWSALPKIGGEIRFRHAVGAGNLDRIPPIARRDGYEPIGFIEDMAEAYRSADLVISRAGAVTCAELLALGKRAILVPLGHGNGEQSFNAQELVEAGSAISVTDSKFDDDWLIENLPRALALQPRVSTKPRLDAVERMVASILASSLRGRRR</sequence>
<accession>A0A6J6EA72</accession>
<name>A0A6J6EA72_9ZZZZ</name>
<organism evidence="2">
    <name type="scientific">freshwater metagenome</name>
    <dbReference type="NCBI Taxonomy" id="449393"/>
    <lineage>
        <taxon>unclassified sequences</taxon>
        <taxon>metagenomes</taxon>
        <taxon>ecological metagenomes</taxon>
    </lineage>
</organism>
<gene>
    <name evidence="2" type="ORF">UFOPK1650_00664</name>
</gene>
<feature type="domain" description="Glycosyl transferase family 28 C-terminal" evidence="1">
    <location>
        <begin position="64"/>
        <end position="199"/>
    </location>
</feature>
<evidence type="ECO:0000313" key="2">
    <source>
        <dbReference type="EMBL" id="CAB4570268.1"/>
    </source>
</evidence>
<dbReference type="PANTHER" id="PTHR21015">
    <property type="entry name" value="UDP-N-ACETYLGLUCOSAMINE--N-ACETYLMURAMYL-(PENTAPEPTIDE) PYROPHOSPHORYL-UNDECAPRENOL N-ACETYLGLUCOSAMINE TRANSFERASE 1"/>
    <property type="match status" value="1"/>
</dbReference>
<proteinExistence type="predicted"/>
<dbReference type="SUPFAM" id="SSF53756">
    <property type="entry name" value="UDP-Glycosyltransferase/glycogen phosphorylase"/>
    <property type="match status" value="1"/>
</dbReference>
<dbReference type="Gene3D" id="3.40.50.2000">
    <property type="entry name" value="Glycogen Phosphorylase B"/>
    <property type="match status" value="2"/>
</dbReference>
<evidence type="ECO:0000259" key="1">
    <source>
        <dbReference type="Pfam" id="PF04101"/>
    </source>
</evidence>
<dbReference type="CDD" id="cd03785">
    <property type="entry name" value="GT28_MurG"/>
    <property type="match status" value="1"/>
</dbReference>
<dbReference type="Pfam" id="PF04101">
    <property type="entry name" value="Glyco_tran_28_C"/>
    <property type="match status" value="1"/>
</dbReference>
<dbReference type="GO" id="GO:0016758">
    <property type="term" value="F:hexosyltransferase activity"/>
    <property type="evidence" value="ECO:0007669"/>
    <property type="project" value="InterPro"/>
</dbReference>
<dbReference type="AlphaFoldDB" id="A0A6J6EA72"/>